<dbReference type="GO" id="GO:0005737">
    <property type="term" value="C:cytoplasm"/>
    <property type="evidence" value="ECO:0007669"/>
    <property type="project" value="UniProtKB-SubCell"/>
</dbReference>
<comment type="similarity">
    <text evidence="8">Belongs to the NnrD/CARKD family.</text>
</comment>
<evidence type="ECO:0000256" key="8">
    <source>
        <dbReference type="HAMAP-Rule" id="MF_03157"/>
    </source>
</evidence>
<organism evidence="10 11">
    <name type="scientific">Nadsonia fulvescens var. elongata DSM 6958</name>
    <dbReference type="NCBI Taxonomy" id="857566"/>
    <lineage>
        <taxon>Eukaryota</taxon>
        <taxon>Fungi</taxon>
        <taxon>Dikarya</taxon>
        <taxon>Ascomycota</taxon>
        <taxon>Saccharomycotina</taxon>
        <taxon>Dipodascomycetes</taxon>
        <taxon>Dipodascales</taxon>
        <taxon>Dipodascales incertae sedis</taxon>
        <taxon>Nadsonia</taxon>
    </lineage>
</organism>
<dbReference type="GO" id="GO:0110051">
    <property type="term" value="P:metabolite repair"/>
    <property type="evidence" value="ECO:0007669"/>
    <property type="project" value="TreeGrafter"/>
</dbReference>
<dbReference type="Proteomes" id="UP000095009">
    <property type="component" value="Unassembled WGS sequence"/>
</dbReference>
<dbReference type="InterPro" id="IPR000631">
    <property type="entry name" value="CARKD"/>
</dbReference>
<keyword evidence="1 8" id="KW-0597">Phosphoprotein</keyword>
<evidence type="ECO:0000256" key="3">
    <source>
        <dbReference type="ARBA" id="ARBA00022840"/>
    </source>
</evidence>
<protein>
    <recommendedName>
        <fullName evidence="8">ATP-dependent (S)-NAD(P)H-hydrate dehydratase</fullName>
        <ecNumber evidence="8">4.2.1.93</ecNumber>
    </recommendedName>
    <alternativeName>
        <fullName evidence="8">ATP-dependent NAD(P)HX dehydratase</fullName>
    </alternativeName>
</protein>
<dbReference type="AlphaFoldDB" id="A0A1E3PMI0"/>
<feature type="binding site" evidence="8">
    <location>
        <position position="242"/>
    </location>
    <ligand>
        <name>(6S)-NADPHX</name>
        <dbReference type="ChEBI" id="CHEBI:64076"/>
    </ligand>
</feature>
<feature type="binding site" evidence="8">
    <location>
        <begin position="176"/>
        <end position="182"/>
    </location>
    <ligand>
        <name>(6S)-NADPHX</name>
        <dbReference type="ChEBI" id="CHEBI:64076"/>
    </ligand>
</feature>
<evidence type="ECO:0000256" key="1">
    <source>
        <dbReference type="ARBA" id="ARBA00022553"/>
    </source>
</evidence>
<accession>A0A1E3PMI0</accession>
<comment type="cofactor">
    <cofactor evidence="8">
        <name>Mg(2+)</name>
        <dbReference type="ChEBI" id="CHEBI:18420"/>
    </cofactor>
</comment>
<evidence type="ECO:0000256" key="7">
    <source>
        <dbReference type="ARBA" id="ARBA00047472"/>
    </source>
</evidence>
<feature type="binding site" evidence="8">
    <location>
        <begin position="232"/>
        <end position="241"/>
    </location>
    <ligand>
        <name>ATP</name>
        <dbReference type="ChEBI" id="CHEBI:30616"/>
    </ligand>
</feature>
<comment type="function">
    <text evidence="8">Catalyzes the dehydration of the S-form of NAD(P)HX at the expense of ATP, which is converted to ADP. Together with NAD(P)HX epimerase, which catalyzes the epimerization of the S- and R-forms, the enzyme allows the repair of both epimers of NAD(P)HX, a damaged form of NAD(P)H that is a result of enzymatic or heat-dependent hydration.</text>
</comment>
<keyword evidence="11" id="KW-1185">Reference proteome</keyword>
<dbReference type="NCBIfam" id="TIGR00196">
    <property type="entry name" value="yjeF_cterm"/>
    <property type="match status" value="1"/>
</dbReference>
<dbReference type="EMBL" id="KV454408">
    <property type="protein sequence ID" value="ODQ66528.1"/>
    <property type="molecule type" value="Genomic_DNA"/>
</dbReference>
<dbReference type="GO" id="GO:0005524">
    <property type="term" value="F:ATP binding"/>
    <property type="evidence" value="ECO:0007669"/>
    <property type="project" value="UniProtKB-KW"/>
</dbReference>
<dbReference type="CDD" id="cd01171">
    <property type="entry name" value="YXKO-related"/>
    <property type="match status" value="1"/>
</dbReference>
<comment type="catalytic activity">
    <reaction evidence="7 8">
        <text>(6S)-NADPHX + ATP = ADP + phosphate + NADPH + H(+)</text>
        <dbReference type="Rhea" id="RHEA:32231"/>
        <dbReference type="ChEBI" id="CHEBI:15378"/>
        <dbReference type="ChEBI" id="CHEBI:30616"/>
        <dbReference type="ChEBI" id="CHEBI:43474"/>
        <dbReference type="ChEBI" id="CHEBI:57783"/>
        <dbReference type="ChEBI" id="CHEBI:64076"/>
        <dbReference type="ChEBI" id="CHEBI:456216"/>
        <dbReference type="EC" id="4.2.1.93"/>
    </reaction>
</comment>
<feature type="binding site" evidence="8">
    <location>
        <begin position="210"/>
        <end position="214"/>
    </location>
    <ligand>
        <name>ATP</name>
        <dbReference type="ChEBI" id="CHEBI:30616"/>
    </ligand>
</feature>
<comment type="catalytic activity">
    <reaction evidence="8">
        <text>(6S)-NADHX + ATP = ADP + phosphate + NADH + H(+)</text>
        <dbReference type="Rhea" id="RHEA:19017"/>
        <dbReference type="ChEBI" id="CHEBI:15378"/>
        <dbReference type="ChEBI" id="CHEBI:30616"/>
        <dbReference type="ChEBI" id="CHEBI:43474"/>
        <dbReference type="ChEBI" id="CHEBI:57945"/>
        <dbReference type="ChEBI" id="CHEBI:64074"/>
        <dbReference type="ChEBI" id="CHEBI:456216"/>
        <dbReference type="EC" id="4.2.1.93"/>
    </reaction>
</comment>
<dbReference type="STRING" id="857566.A0A1E3PMI0"/>
<keyword evidence="5 8" id="KW-0520">NAD</keyword>
<dbReference type="FunFam" id="3.40.1190.20:FF:000023">
    <property type="entry name" value="ATP-dependent (S)-NAD(P)H-hydrate dehydratase"/>
    <property type="match status" value="1"/>
</dbReference>
<evidence type="ECO:0000256" key="4">
    <source>
        <dbReference type="ARBA" id="ARBA00022857"/>
    </source>
</evidence>
<gene>
    <name evidence="10" type="ORF">NADFUDRAFT_45965</name>
</gene>
<dbReference type="GO" id="GO:0046496">
    <property type="term" value="P:nicotinamide nucleotide metabolic process"/>
    <property type="evidence" value="ECO:0007669"/>
    <property type="project" value="UniProtKB-UniRule"/>
</dbReference>
<keyword evidence="2 8" id="KW-0547">Nucleotide-binding</keyword>
<dbReference type="OrthoDB" id="8110916at2759"/>
<evidence type="ECO:0000256" key="2">
    <source>
        <dbReference type="ARBA" id="ARBA00022741"/>
    </source>
</evidence>
<dbReference type="PROSITE" id="PS51383">
    <property type="entry name" value="YJEF_C_3"/>
    <property type="match status" value="1"/>
</dbReference>
<dbReference type="PANTHER" id="PTHR12592">
    <property type="entry name" value="ATP-DEPENDENT (S)-NAD(P)H-HYDRATE DEHYDRATASE FAMILY MEMBER"/>
    <property type="match status" value="1"/>
</dbReference>
<dbReference type="Gene3D" id="3.40.1190.20">
    <property type="match status" value="1"/>
</dbReference>
<keyword evidence="8" id="KW-0963">Cytoplasm</keyword>
<comment type="subcellular location">
    <subcellularLocation>
        <location evidence="8">Cytoplasm</location>
    </subcellularLocation>
</comment>
<evidence type="ECO:0000256" key="6">
    <source>
        <dbReference type="ARBA" id="ARBA00023239"/>
    </source>
</evidence>
<proteinExistence type="inferred from homology"/>
<dbReference type="Pfam" id="PF01256">
    <property type="entry name" value="Carb_kinase"/>
    <property type="match status" value="1"/>
</dbReference>
<dbReference type="EC" id="4.2.1.93" evidence="8"/>
<dbReference type="PANTHER" id="PTHR12592:SF0">
    <property type="entry name" value="ATP-DEPENDENT (S)-NAD(P)H-HYDRATE DEHYDRATASE"/>
    <property type="match status" value="1"/>
</dbReference>
<evidence type="ECO:0000256" key="5">
    <source>
        <dbReference type="ARBA" id="ARBA00023027"/>
    </source>
</evidence>
<feature type="domain" description="YjeF C-terminal" evidence="9">
    <location>
        <begin position="12"/>
        <end position="318"/>
    </location>
</feature>
<dbReference type="HAMAP" id="MF_01965">
    <property type="entry name" value="NADHX_dehydratase"/>
    <property type="match status" value="1"/>
</dbReference>
<keyword evidence="6 8" id="KW-0456">Lyase</keyword>
<name>A0A1E3PMI0_9ASCO</name>
<keyword evidence="4" id="KW-0521">NADP</keyword>
<reference evidence="10 11" key="1">
    <citation type="journal article" date="2016" name="Proc. Natl. Acad. Sci. U.S.A.">
        <title>Comparative genomics of biotechnologically important yeasts.</title>
        <authorList>
            <person name="Riley R."/>
            <person name="Haridas S."/>
            <person name="Wolfe K.H."/>
            <person name="Lopes M.R."/>
            <person name="Hittinger C.T."/>
            <person name="Goeker M."/>
            <person name="Salamov A.A."/>
            <person name="Wisecaver J.H."/>
            <person name="Long T.M."/>
            <person name="Calvey C.H."/>
            <person name="Aerts A.L."/>
            <person name="Barry K.W."/>
            <person name="Choi C."/>
            <person name="Clum A."/>
            <person name="Coughlan A.Y."/>
            <person name="Deshpande S."/>
            <person name="Douglass A.P."/>
            <person name="Hanson S.J."/>
            <person name="Klenk H.-P."/>
            <person name="LaButti K.M."/>
            <person name="Lapidus A."/>
            <person name="Lindquist E.A."/>
            <person name="Lipzen A.M."/>
            <person name="Meier-Kolthoff J.P."/>
            <person name="Ohm R.A."/>
            <person name="Otillar R.P."/>
            <person name="Pangilinan J.L."/>
            <person name="Peng Y."/>
            <person name="Rokas A."/>
            <person name="Rosa C.A."/>
            <person name="Scheuner C."/>
            <person name="Sibirny A.A."/>
            <person name="Slot J.C."/>
            <person name="Stielow J.B."/>
            <person name="Sun H."/>
            <person name="Kurtzman C.P."/>
            <person name="Blackwell M."/>
            <person name="Grigoriev I.V."/>
            <person name="Jeffries T.W."/>
        </authorList>
    </citation>
    <scope>NUCLEOTIDE SEQUENCE [LARGE SCALE GENOMIC DNA]</scope>
    <source>
        <strain evidence="10 11">DSM 6958</strain>
    </source>
</reference>
<keyword evidence="3 8" id="KW-0067">ATP-binding</keyword>
<dbReference type="InterPro" id="IPR029056">
    <property type="entry name" value="Ribokinase-like"/>
</dbReference>
<evidence type="ECO:0000313" key="11">
    <source>
        <dbReference type="Proteomes" id="UP000095009"/>
    </source>
</evidence>
<sequence>MSRLGKLTSKETLKLVQSMVPPLKPSFHKGQAGRIAVIGGCEDYTGAPYFSAMAATVFGADMSHIVCAYEAATVIKSYSPDLMVHPYLHETASQQRAGVSESEIVERAKTIVDRVHALVVGPGMGRDKLMLSTVTEILKYAISQDMPMVIDADGLFLVQQDPKLIRGYKRAILTPNKVEFERLVKASGLESGSSIKQLSEALGGVLVVQKGMVDLVSDGTVTIEAKYEGIQGGLKRVGGQGDTMSGIMVTLLAWSEAYRNKLWEHGEHQLSDSELLLLSAWGACLATKYTSQLAFESKGRAMVTSDLQGFIGRVYNELFSVEKS</sequence>
<dbReference type="SUPFAM" id="SSF53613">
    <property type="entry name" value="Ribokinase-like"/>
    <property type="match status" value="1"/>
</dbReference>
<feature type="binding site" evidence="8">
    <location>
        <position position="123"/>
    </location>
    <ligand>
        <name>(6S)-NADPHX</name>
        <dbReference type="ChEBI" id="CHEBI:64076"/>
    </ligand>
</feature>
<evidence type="ECO:0000313" key="10">
    <source>
        <dbReference type="EMBL" id="ODQ66528.1"/>
    </source>
</evidence>
<dbReference type="GO" id="GO:0047453">
    <property type="term" value="F:ATP-dependent NAD(P)H-hydrate dehydratase activity"/>
    <property type="evidence" value="ECO:0007669"/>
    <property type="project" value="UniProtKB-UniRule"/>
</dbReference>
<evidence type="ECO:0000259" key="9">
    <source>
        <dbReference type="PROSITE" id="PS51383"/>
    </source>
</evidence>